<proteinExistence type="predicted"/>
<sequence length="440" mass="49895">MEEANQAKRVACSSDDRLSNLSDKLACHILSFMSTEEAYRTSVLSKRWAFICTMILDLHFKLSEETTQSVYVYAALLRRNKNIRKLNLVGDFCGEPHHVHMWISKALDLNVQELYMDLTLQKSTFLPLRLSTSKSLVVLKLGGKIQFKLNSSNVVYFPSLKILHLTHIVLNSIFEDHSEFDLSFLSGCPCLEEFSLNDFFKQPLNITFPLLKRLYLDVIMPDAVYSEVKVGTAKINLLSSLEILDIIDNSARKYEFVNFPNVDQASLCITGNSDSRSNLYTLLNGLSNVKSLSLDPETVQLLSMEDNLDNLSLLTFHNLVSLSVQISMNCSWNMLVSFLQSAPNLKDLAIEKLFKSMDGNSGWEESSLTPTCLSNSLVTFEFKGIQNIKAEFDFVRYIIERSSKLENVKISTQESKKIMSLFETKVIKGLKKKSLIILLV</sequence>
<dbReference type="EMBL" id="CASHSV030000109">
    <property type="protein sequence ID" value="CAJ2645870.1"/>
    <property type="molecule type" value="Genomic_DNA"/>
</dbReference>
<dbReference type="Proteomes" id="UP001177021">
    <property type="component" value="Unassembled WGS sequence"/>
</dbReference>
<organism evidence="1 2">
    <name type="scientific">Trifolium pratense</name>
    <name type="common">Red clover</name>
    <dbReference type="NCBI Taxonomy" id="57577"/>
    <lineage>
        <taxon>Eukaryota</taxon>
        <taxon>Viridiplantae</taxon>
        <taxon>Streptophyta</taxon>
        <taxon>Embryophyta</taxon>
        <taxon>Tracheophyta</taxon>
        <taxon>Spermatophyta</taxon>
        <taxon>Magnoliopsida</taxon>
        <taxon>eudicotyledons</taxon>
        <taxon>Gunneridae</taxon>
        <taxon>Pentapetalae</taxon>
        <taxon>rosids</taxon>
        <taxon>fabids</taxon>
        <taxon>Fabales</taxon>
        <taxon>Fabaceae</taxon>
        <taxon>Papilionoideae</taxon>
        <taxon>50 kb inversion clade</taxon>
        <taxon>NPAAA clade</taxon>
        <taxon>Hologalegina</taxon>
        <taxon>IRL clade</taxon>
        <taxon>Trifolieae</taxon>
        <taxon>Trifolium</taxon>
    </lineage>
</organism>
<comment type="caution">
    <text evidence="1">The sequence shown here is derived from an EMBL/GenBank/DDBJ whole genome shotgun (WGS) entry which is preliminary data.</text>
</comment>
<evidence type="ECO:0000313" key="1">
    <source>
        <dbReference type="EMBL" id="CAJ2645870.1"/>
    </source>
</evidence>
<gene>
    <name evidence="1" type="ORF">MILVUS5_LOCUS14696</name>
</gene>
<accession>A0ACB0JL80</accession>
<evidence type="ECO:0000313" key="2">
    <source>
        <dbReference type="Proteomes" id="UP001177021"/>
    </source>
</evidence>
<keyword evidence="2" id="KW-1185">Reference proteome</keyword>
<protein>
    <submittedName>
        <fullName evidence="1">Uncharacterized protein</fullName>
    </submittedName>
</protein>
<name>A0ACB0JL80_TRIPR</name>
<reference evidence="1" key="1">
    <citation type="submission" date="2023-10" db="EMBL/GenBank/DDBJ databases">
        <authorList>
            <person name="Rodriguez Cubillos JULIANA M."/>
            <person name="De Vega J."/>
        </authorList>
    </citation>
    <scope>NUCLEOTIDE SEQUENCE</scope>
</reference>